<dbReference type="Proteomes" id="UP000631421">
    <property type="component" value="Unassembled WGS sequence"/>
</dbReference>
<evidence type="ECO:0000259" key="1">
    <source>
        <dbReference type="Pfam" id="PF09509"/>
    </source>
</evidence>
<gene>
    <name evidence="2" type="ORF">H6F44_11055</name>
</gene>
<dbReference type="Pfam" id="PF09509">
    <property type="entry name" value="Hypoth_Ymh"/>
    <property type="match status" value="1"/>
</dbReference>
<reference evidence="2" key="1">
    <citation type="journal article" date="2015" name="ISME J.">
        <title>Draft Genome Sequence of Streptomyces incarnatus NRRL8089, which Produces the Nucleoside Antibiotic Sinefungin.</title>
        <authorList>
            <person name="Oshima K."/>
            <person name="Hattori M."/>
            <person name="Shimizu H."/>
            <person name="Fukuda K."/>
            <person name="Nemoto M."/>
            <person name="Inagaki K."/>
            <person name="Tamura T."/>
        </authorList>
    </citation>
    <scope>NUCLEOTIDE SEQUENCE</scope>
    <source>
        <strain evidence="2">FACHB-1277</strain>
    </source>
</reference>
<organism evidence="2 3">
    <name type="scientific">Pseudanabaena cinerea FACHB-1277</name>
    <dbReference type="NCBI Taxonomy" id="2949581"/>
    <lineage>
        <taxon>Bacteria</taxon>
        <taxon>Bacillati</taxon>
        <taxon>Cyanobacteriota</taxon>
        <taxon>Cyanophyceae</taxon>
        <taxon>Pseudanabaenales</taxon>
        <taxon>Pseudanabaenaceae</taxon>
        <taxon>Pseudanabaena</taxon>
        <taxon>Pseudanabaena cinerea</taxon>
    </lineage>
</organism>
<evidence type="ECO:0000313" key="3">
    <source>
        <dbReference type="Proteomes" id="UP000631421"/>
    </source>
</evidence>
<sequence length="292" mass="33539">MLIDTNKLAKIQYHGEAGITQSCLNAITRLLQFGCQIEKVKLLTCENCHSFLLSMARECDYIAIKSGFASGYAGTGSVGLATALQLLQRHCSWVEEIEEYVVASSIFQRIDDSCLLTTDIDEINSLKPVRPYRIHKYTYAVGFNDSDSPEQYQRLQQEFPRIIPLRFIDFRIADLALKIKDQPDSTLMSAYRRLEGIIRKRTGLEGDVIGAKLFTKAFRGENAPLYWENVEPAEREGRAAMFEGIYMAFRNRRAHRELKLSLDEEMREFMLVNELFLLESQAIDRDQKKEEA</sequence>
<dbReference type="AlphaFoldDB" id="A0A926UTP7"/>
<dbReference type="InterPro" id="IPR012654">
    <property type="entry name" value="CHP02391"/>
</dbReference>
<protein>
    <submittedName>
        <fullName evidence="2">TIGR02391 family protein</fullName>
    </submittedName>
</protein>
<comment type="caution">
    <text evidence="2">The sequence shown here is derived from an EMBL/GenBank/DDBJ whole genome shotgun (WGS) entry which is preliminary data.</text>
</comment>
<dbReference type="RefSeq" id="WP_190351013.1">
    <property type="nucleotide sequence ID" value="NZ_JACJPY010000030.1"/>
</dbReference>
<keyword evidence="3" id="KW-1185">Reference proteome</keyword>
<feature type="domain" description="Conserved hypothetical protein CHP02391" evidence="1">
    <location>
        <begin position="186"/>
        <end position="262"/>
    </location>
</feature>
<proteinExistence type="predicted"/>
<accession>A0A926UTP7</accession>
<evidence type="ECO:0000313" key="2">
    <source>
        <dbReference type="EMBL" id="MBD2150653.1"/>
    </source>
</evidence>
<dbReference type="EMBL" id="JACJPY010000030">
    <property type="protein sequence ID" value="MBD2150653.1"/>
    <property type="molecule type" value="Genomic_DNA"/>
</dbReference>
<name>A0A926UTP7_9CYAN</name>
<reference evidence="2" key="2">
    <citation type="submission" date="2020-08" db="EMBL/GenBank/DDBJ databases">
        <authorList>
            <person name="Chen M."/>
            <person name="Teng W."/>
            <person name="Zhao L."/>
            <person name="Hu C."/>
            <person name="Zhou Y."/>
            <person name="Han B."/>
            <person name="Song L."/>
            <person name="Shu W."/>
        </authorList>
    </citation>
    <scope>NUCLEOTIDE SEQUENCE</scope>
    <source>
        <strain evidence="2">FACHB-1277</strain>
    </source>
</reference>